<evidence type="ECO:0000313" key="4">
    <source>
        <dbReference type="Proteomes" id="UP001055784"/>
    </source>
</evidence>
<keyword evidence="1" id="KW-0808">Transferase</keyword>
<dbReference type="SUPFAM" id="SSF53901">
    <property type="entry name" value="Thiolase-like"/>
    <property type="match status" value="1"/>
</dbReference>
<evidence type="ECO:0000259" key="2">
    <source>
        <dbReference type="Pfam" id="PF08541"/>
    </source>
</evidence>
<accession>A0AAE9IE41</accession>
<name>A0AAE9IE41_PAEPO</name>
<dbReference type="RefSeq" id="WP_250261297.1">
    <property type="nucleotide sequence ID" value="NZ_CP097770.1"/>
</dbReference>
<gene>
    <name evidence="3" type="ORF">MF626_001308</name>
</gene>
<organism evidence="3 4">
    <name type="scientific">Paenibacillus polymyxa</name>
    <name type="common">Bacillus polymyxa</name>
    <dbReference type="NCBI Taxonomy" id="1406"/>
    <lineage>
        <taxon>Bacteria</taxon>
        <taxon>Bacillati</taxon>
        <taxon>Bacillota</taxon>
        <taxon>Bacilli</taxon>
        <taxon>Bacillales</taxon>
        <taxon>Paenibacillaceae</taxon>
        <taxon>Paenibacillus</taxon>
    </lineage>
</organism>
<dbReference type="EMBL" id="CP097770">
    <property type="protein sequence ID" value="URJ51857.1"/>
    <property type="molecule type" value="Genomic_DNA"/>
</dbReference>
<dbReference type="Pfam" id="PF08541">
    <property type="entry name" value="ACP_syn_III_C"/>
    <property type="match status" value="1"/>
</dbReference>
<dbReference type="InterPro" id="IPR013747">
    <property type="entry name" value="ACP_syn_III_C"/>
</dbReference>
<proteinExistence type="predicted"/>
<reference evidence="3" key="1">
    <citation type="submission" date="2022-11" db="EMBL/GenBank/DDBJ databases">
        <authorList>
            <person name="Vasilchenko N.G."/>
            <person name="Prazdnova E.V."/>
            <person name="Gorovtsov A.V."/>
            <person name="Chistyakov V.A."/>
            <person name="Pak M.L."/>
        </authorList>
    </citation>
    <scope>NUCLEOTIDE SEQUENCE</scope>
    <source>
        <strain evidence="3">R 4.5</strain>
    </source>
</reference>
<feature type="domain" description="Beta-ketoacyl-[acyl-carrier-protein] synthase III C-terminal" evidence="2">
    <location>
        <begin position="224"/>
        <end position="314"/>
    </location>
</feature>
<dbReference type="GO" id="GO:0016746">
    <property type="term" value="F:acyltransferase activity"/>
    <property type="evidence" value="ECO:0007669"/>
    <property type="project" value="InterPro"/>
</dbReference>
<evidence type="ECO:0000256" key="1">
    <source>
        <dbReference type="ARBA" id="ARBA00022679"/>
    </source>
</evidence>
<dbReference type="Gene3D" id="3.40.47.10">
    <property type="match status" value="2"/>
</dbReference>
<dbReference type="Proteomes" id="UP001055784">
    <property type="component" value="Chromosome"/>
</dbReference>
<dbReference type="InterPro" id="IPR016039">
    <property type="entry name" value="Thiolase-like"/>
</dbReference>
<protein>
    <recommendedName>
        <fullName evidence="2">Beta-ketoacyl-[acyl-carrier-protein] synthase III C-terminal domain-containing protein</fullName>
    </recommendedName>
</protein>
<sequence>MYENHVTIVDYSVYLPKSRIHVSKAIQQVKADGVEFRMSDSEYLNKGFELVPIEEELELEQMIATVCRPILRRALQMNVQIAAVMFASVTNNENGERNLFDRLADEFALEAVPFIPLEEYSCSTMHLSLCLASNYFMAPRQQGEGILFITADRAMNSYERSDPFMVFGDGASAALYMKGQRQGQQTLASVMRVDGLVYDLAPDRIQLYYSTFYLGVRQAVRAALSESGIHIAQIAVIFCTNLGLHVWSMLAQVLRVSLERFYNLTLSKDGHIHNTDILNNIDHAIRSGFLKEGDLYMTISVGFGGYYGCAIHRYSKKVNELCI</sequence>
<evidence type="ECO:0000313" key="3">
    <source>
        <dbReference type="EMBL" id="URJ51857.1"/>
    </source>
</evidence>
<dbReference type="AlphaFoldDB" id="A0AAE9IE41"/>